<dbReference type="EMBL" id="KV722673">
    <property type="protein sequence ID" value="OCH84441.1"/>
    <property type="molecule type" value="Genomic_DNA"/>
</dbReference>
<feature type="region of interest" description="Disordered" evidence="1">
    <location>
        <begin position="142"/>
        <end position="178"/>
    </location>
</feature>
<proteinExistence type="predicted"/>
<sequence length="294" mass="34569">MLREFGEREGLRSANEELKRHPRYNIYAYGCSNRIYKVISAEERVFYHLLLANKDLFAEYARRKHLSCVRALLRQKPFWYTTIDSYHWLALNDAIMEAMDFEMMNETRTYSNDAVFSGELIEVAEHLHRDYFSDSGIYEHHKGKDGKETDIGNNGERAGGMRDRQTGDNSALRGEEPEEYYENYDIEVELFDEDEDEVLGIGLDQEYEDEEDVFEEEDKWVGRGKAGVEAEQEDKGKRRETEYRAVSDAHESEEELHESEEEILRQKKRKMDKKRRSQGNRRQGESSRGESSLA</sequence>
<protein>
    <submittedName>
        <fullName evidence="2">Uncharacterized protein</fullName>
    </submittedName>
</protein>
<gene>
    <name evidence="2" type="ORF">OBBRIDRAFT_808240</name>
</gene>
<dbReference type="AlphaFoldDB" id="A0A8E2AH86"/>
<evidence type="ECO:0000256" key="1">
    <source>
        <dbReference type="SAM" id="MobiDB-lite"/>
    </source>
</evidence>
<evidence type="ECO:0000313" key="2">
    <source>
        <dbReference type="EMBL" id="OCH84441.1"/>
    </source>
</evidence>
<feature type="compositionally biased region" description="Basic and acidic residues" evidence="1">
    <location>
        <begin position="233"/>
        <end position="250"/>
    </location>
</feature>
<dbReference type="Proteomes" id="UP000250043">
    <property type="component" value="Unassembled WGS sequence"/>
</dbReference>
<name>A0A8E2AH86_9APHY</name>
<feature type="region of interest" description="Disordered" evidence="1">
    <location>
        <begin position="205"/>
        <end position="294"/>
    </location>
</feature>
<accession>A0A8E2AH86</accession>
<organism evidence="2 3">
    <name type="scientific">Obba rivulosa</name>
    <dbReference type="NCBI Taxonomy" id="1052685"/>
    <lineage>
        <taxon>Eukaryota</taxon>
        <taxon>Fungi</taxon>
        <taxon>Dikarya</taxon>
        <taxon>Basidiomycota</taxon>
        <taxon>Agaricomycotina</taxon>
        <taxon>Agaricomycetes</taxon>
        <taxon>Polyporales</taxon>
        <taxon>Gelatoporiaceae</taxon>
        <taxon>Obba</taxon>
    </lineage>
</organism>
<dbReference type="OrthoDB" id="3268192at2759"/>
<keyword evidence="3" id="KW-1185">Reference proteome</keyword>
<feature type="compositionally biased region" description="Acidic residues" evidence="1">
    <location>
        <begin position="205"/>
        <end position="218"/>
    </location>
</feature>
<feature type="compositionally biased region" description="Acidic residues" evidence="1">
    <location>
        <begin position="251"/>
        <end position="261"/>
    </location>
</feature>
<feature type="compositionally biased region" description="Basic residues" evidence="1">
    <location>
        <begin position="266"/>
        <end position="279"/>
    </location>
</feature>
<reference evidence="2 3" key="1">
    <citation type="submission" date="2016-07" db="EMBL/GenBank/DDBJ databases">
        <title>Draft genome of the white-rot fungus Obba rivulosa 3A-2.</title>
        <authorList>
            <consortium name="DOE Joint Genome Institute"/>
            <person name="Miettinen O."/>
            <person name="Riley R."/>
            <person name="Acob R."/>
            <person name="Barry K."/>
            <person name="Cullen D."/>
            <person name="De Vries R."/>
            <person name="Hainaut M."/>
            <person name="Hatakka A."/>
            <person name="Henrissat B."/>
            <person name="Hilden K."/>
            <person name="Kuo R."/>
            <person name="Labutti K."/>
            <person name="Lipzen A."/>
            <person name="Makela M.R."/>
            <person name="Sandor L."/>
            <person name="Spatafora J.W."/>
            <person name="Grigoriev I.V."/>
            <person name="Hibbett D.S."/>
        </authorList>
    </citation>
    <scope>NUCLEOTIDE SEQUENCE [LARGE SCALE GENOMIC DNA]</scope>
    <source>
        <strain evidence="2 3">3A-2</strain>
    </source>
</reference>
<evidence type="ECO:0000313" key="3">
    <source>
        <dbReference type="Proteomes" id="UP000250043"/>
    </source>
</evidence>